<dbReference type="Proteomes" id="UP000031523">
    <property type="component" value="Chromosome"/>
</dbReference>
<gene>
    <name evidence="2" type="ORF">SLNWT_6595</name>
</gene>
<dbReference type="InterPro" id="IPR032710">
    <property type="entry name" value="NTF2-like_dom_sf"/>
</dbReference>
<dbReference type="KEGG" id="sals:SLNWT_6595"/>
<evidence type="ECO:0000313" key="3">
    <source>
        <dbReference type="Proteomes" id="UP000031523"/>
    </source>
</evidence>
<name>A0A0B5F813_STRA4</name>
<dbReference type="SUPFAM" id="SSF54427">
    <property type="entry name" value="NTF2-like"/>
    <property type="match status" value="1"/>
</dbReference>
<accession>A0A0B5F813</accession>
<dbReference type="EMBL" id="CP010519">
    <property type="protein sequence ID" value="AJE86971.1"/>
    <property type="molecule type" value="Genomic_DNA"/>
</dbReference>
<evidence type="ECO:0000313" key="2">
    <source>
        <dbReference type="EMBL" id="AJE86971.1"/>
    </source>
</evidence>
<organism evidence="2 3">
    <name type="scientific">Streptomyces albus (strain ATCC 21838 / DSM 41398 / FERM P-419 / JCM 4703 / NBRC 107858)</name>
    <dbReference type="NCBI Taxonomy" id="1081613"/>
    <lineage>
        <taxon>Bacteria</taxon>
        <taxon>Bacillati</taxon>
        <taxon>Actinomycetota</taxon>
        <taxon>Actinomycetes</taxon>
        <taxon>Kitasatosporales</taxon>
        <taxon>Streptomycetaceae</taxon>
        <taxon>Streptomyces</taxon>
    </lineage>
</organism>
<proteinExistence type="predicted"/>
<keyword evidence="3" id="KW-1185">Reference proteome</keyword>
<evidence type="ECO:0000259" key="1">
    <source>
        <dbReference type="Pfam" id="PF13577"/>
    </source>
</evidence>
<dbReference type="InterPro" id="IPR037401">
    <property type="entry name" value="SnoaL-like"/>
</dbReference>
<dbReference type="Pfam" id="PF13577">
    <property type="entry name" value="SnoaL_4"/>
    <property type="match status" value="1"/>
</dbReference>
<dbReference type="AlphaFoldDB" id="A0A0B5F813"/>
<protein>
    <recommendedName>
        <fullName evidence="1">SnoaL-like domain-containing protein</fullName>
    </recommendedName>
</protein>
<reference evidence="2 3" key="1">
    <citation type="submission" date="2015-01" db="EMBL/GenBank/DDBJ databases">
        <title>Enhanced salinomycin production by adjusting the supply of polyketide extender units in Streptomyce albus DSM 41398.</title>
        <authorList>
            <person name="Lu C."/>
        </authorList>
    </citation>
    <scope>NUCLEOTIDE SEQUENCE [LARGE SCALE GENOMIC DNA]</scope>
    <source>
        <strain evidence="3">ATCC 21838 / DSM 41398 / FERM P-419 / JCM 4703 / NBRC 107858</strain>
    </source>
</reference>
<sequence length="152" mass="16911">MTQRGELAAVVDRLAVDALVTEYAVTVDDSDWAGYPQLFTPDGRADHSAVGGIAADATRTAEWLADDLRRHPVRQLLLVNRRLRFTRWEQDLGDTAQVQADYLSSLRPAPPDGADSAPGLDSGGRYEFALLRTEDGWRFRGLLVQEKWRKSG</sequence>
<dbReference type="Gene3D" id="3.10.450.50">
    <property type="match status" value="1"/>
</dbReference>
<feature type="domain" description="SnoaL-like" evidence="1">
    <location>
        <begin position="11"/>
        <end position="140"/>
    </location>
</feature>